<keyword evidence="2 4" id="KW-0689">Ribosomal protein</keyword>
<dbReference type="InterPro" id="IPR019926">
    <property type="entry name" value="Ribosomal_uL3_CS"/>
</dbReference>
<dbReference type="GO" id="GO:0003735">
    <property type="term" value="F:structural constituent of ribosome"/>
    <property type="evidence" value="ECO:0007669"/>
    <property type="project" value="InterPro"/>
</dbReference>
<dbReference type="AlphaFoldDB" id="A0AB34JLI9"/>
<dbReference type="InterPro" id="IPR044892">
    <property type="entry name" value="Ribosomal_L3_dom_3_arc_sf"/>
</dbReference>
<keyword evidence="6" id="KW-1185">Reference proteome</keyword>
<dbReference type="GO" id="GO:0006412">
    <property type="term" value="P:translation"/>
    <property type="evidence" value="ECO:0007669"/>
    <property type="project" value="InterPro"/>
</dbReference>
<dbReference type="FunFam" id="4.10.960.10:FF:000002">
    <property type="entry name" value="60S ribosomal protein L3"/>
    <property type="match status" value="1"/>
</dbReference>
<evidence type="ECO:0000313" key="6">
    <source>
        <dbReference type="Proteomes" id="UP001515480"/>
    </source>
</evidence>
<sequence length="389" mass="44161">MSHRKFERPRHGSLGFLPRKRACRHRGKVKTFPKDDQTKPPHLTAFLAYKAGMTHILRDVDKPGSKAHKKEVVEAVTILEAPPMIVVGVVGYVETAQGLRALTTVWAEHLNDEVRRRFYKNWYKSKKKAFTSYAKKYADGQKDIDKELNRIKQYCQVVRVIAHTQIRKLKIGQKRAHMMEIQVNGGSVEEKVNFATGYFEKQVPADAVFAANEMVDICGVSKGKGYEGVTTRWGCTRLPRKTHRGLRKVACIGAWHPAKVQYSVARAGQHGYHHRTEMNKKIYRIGKGTNPKNGTTDFDLTEKGINPVGGFPHYGLVREDFIMVKGCVVGPKKRVITLRKSLFEQTQRDAVEEVTLKFIDTSSKMGHGRFQTVEEKAKFMGLRKKKVAA</sequence>
<comment type="similarity">
    <text evidence="1 4">Belongs to the universal ribosomal protein uL3 family.</text>
</comment>
<evidence type="ECO:0000256" key="4">
    <source>
        <dbReference type="RuleBase" id="RU003905"/>
    </source>
</evidence>
<dbReference type="Gene3D" id="2.40.30.10">
    <property type="entry name" value="Translation factors"/>
    <property type="match status" value="1"/>
</dbReference>
<dbReference type="EMBL" id="JBGBPQ010000007">
    <property type="protein sequence ID" value="KAL1521514.1"/>
    <property type="molecule type" value="Genomic_DNA"/>
</dbReference>
<dbReference type="FunFam" id="2.40.30.10:FF:000351">
    <property type="entry name" value="Ribosomal protein L3"/>
    <property type="match status" value="1"/>
</dbReference>
<comment type="caution">
    <text evidence="5">The sequence shown here is derived from an EMBL/GenBank/DDBJ whole genome shotgun (WGS) entry which is preliminary data.</text>
</comment>
<dbReference type="Gene3D" id="3.30.1430.10">
    <property type="match status" value="1"/>
</dbReference>
<dbReference type="FunFam" id="3.30.1430.10:FF:000001">
    <property type="entry name" value="60S ribosomal protein L3"/>
    <property type="match status" value="1"/>
</dbReference>
<dbReference type="InterPro" id="IPR009000">
    <property type="entry name" value="Transl_B-barrel_sf"/>
</dbReference>
<evidence type="ECO:0000256" key="1">
    <source>
        <dbReference type="ARBA" id="ARBA00006540"/>
    </source>
</evidence>
<gene>
    <name evidence="5" type="ORF">AB1Y20_021174</name>
</gene>
<dbReference type="Proteomes" id="UP001515480">
    <property type="component" value="Unassembled WGS sequence"/>
</dbReference>
<evidence type="ECO:0008006" key="7">
    <source>
        <dbReference type="Google" id="ProtNLM"/>
    </source>
</evidence>
<organism evidence="5 6">
    <name type="scientific">Prymnesium parvum</name>
    <name type="common">Toxic golden alga</name>
    <dbReference type="NCBI Taxonomy" id="97485"/>
    <lineage>
        <taxon>Eukaryota</taxon>
        <taxon>Haptista</taxon>
        <taxon>Haptophyta</taxon>
        <taxon>Prymnesiophyceae</taxon>
        <taxon>Prymnesiales</taxon>
        <taxon>Prymnesiaceae</taxon>
        <taxon>Prymnesium</taxon>
    </lineage>
</organism>
<proteinExistence type="inferred from homology"/>
<dbReference type="PANTHER" id="PTHR11363">
    <property type="entry name" value="60S RIBOSOMAL PROTEIN L3-RELATED"/>
    <property type="match status" value="1"/>
</dbReference>
<evidence type="ECO:0000313" key="5">
    <source>
        <dbReference type="EMBL" id="KAL1521514.1"/>
    </source>
</evidence>
<dbReference type="InterPro" id="IPR045077">
    <property type="entry name" value="L3_arc_euk"/>
</dbReference>
<dbReference type="SUPFAM" id="SSF50447">
    <property type="entry name" value="Translation proteins"/>
    <property type="match status" value="1"/>
</dbReference>
<dbReference type="Pfam" id="PF00297">
    <property type="entry name" value="Ribosomal_L3"/>
    <property type="match status" value="1"/>
</dbReference>
<dbReference type="GO" id="GO:0022625">
    <property type="term" value="C:cytosolic large ribosomal subunit"/>
    <property type="evidence" value="ECO:0007669"/>
    <property type="project" value="TreeGrafter"/>
</dbReference>
<dbReference type="GO" id="GO:0003723">
    <property type="term" value="F:RNA binding"/>
    <property type="evidence" value="ECO:0007669"/>
    <property type="project" value="TreeGrafter"/>
</dbReference>
<dbReference type="FunFam" id="2.40.30.10:FF:000079">
    <property type="entry name" value="60S ribosomal protein L3"/>
    <property type="match status" value="1"/>
</dbReference>
<keyword evidence="3 4" id="KW-0687">Ribonucleoprotein</keyword>
<name>A0AB34JLI9_PRYPA</name>
<evidence type="ECO:0000256" key="2">
    <source>
        <dbReference type="ARBA" id="ARBA00022980"/>
    </source>
</evidence>
<protein>
    <recommendedName>
        <fullName evidence="7">60S ribosomal protein L3</fullName>
    </recommendedName>
</protein>
<dbReference type="FunFam" id="4.10.960.10:FF:000001">
    <property type="entry name" value="60S ribosomal protein L3"/>
    <property type="match status" value="1"/>
</dbReference>
<reference evidence="5 6" key="1">
    <citation type="journal article" date="2024" name="Science">
        <title>Giant polyketide synthase enzymes in the biosynthesis of giant marine polyether toxins.</title>
        <authorList>
            <person name="Fallon T.R."/>
            <person name="Shende V.V."/>
            <person name="Wierzbicki I.H."/>
            <person name="Pendleton A.L."/>
            <person name="Watervoot N.F."/>
            <person name="Auber R.P."/>
            <person name="Gonzalez D.J."/>
            <person name="Wisecaver J.H."/>
            <person name="Moore B.S."/>
        </authorList>
    </citation>
    <scope>NUCLEOTIDE SEQUENCE [LARGE SCALE GENOMIC DNA]</scope>
    <source>
        <strain evidence="5 6">12B1</strain>
    </source>
</reference>
<accession>A0AB34JLI9</accession>
<dbReference type="InterPro" id="IPR000597">
    <property type="entry name" value="Ribosomal_uL3"/>
</dbReference>
<dbReference type="Gene3D" id="4.10.960.10">
    <property type="entry name" value="Ribosomal protein L3, domain 3"/>
    <property type="match status" value="1"/>
</dbReference>
<evidence type="ECO:0000256" key="3">
    <source>
        <dbReference type="ARBA" id="ARBA00023274"/>
    </source>
</evidence>
<dbReference type="PANTHER" id="PTHR11363:SF5">
    <property type="entry name" value="LARGE RIBOSOMAL SUBUNIT PROTEIN UL3"/>
    <property type="match status" value="1"/>
</dbReference>
<dbReference type="PROSITE" id="PS00474">
    <property type="entry name" value="RIBOSOMAL_L3"/>
    <property type="match status" value="1"/>
</dbReference>